<protein>
    <submittedName>
        <fullName evidence="1">Uncharacterized protein</fullName>
    </submittedName>
</protein>
<accession>B1H0T6</accession>
<dbReference type="EMBL" id="AY184491">
    <property type="protein sequence ID" value="ACA50471.1"/>
    <property type="molecule type" value="Genomic_DNA"/>
</dbReference>
<proteinExistence type="predicted"/>
<evidence type="ECO:0000313" key="1">
    <source>
        <dbReference type="EMBL" id="ACA50471.1"/>
    </source>
</evidence>
<sequence length="59" mass="7118">MVQIIMVILVRTGRLLRESMNVGRMMRLIHWITIIRMIRKKRMNMAIIMMTKNSGYYFG</sequence>
<name>B1H0T6_XENNE</name>
<reference evidence="1" key="2">
    <citation type="submission" date="2007-07" db="EMBL/GenBank/DDBJ databases">
        <authorList>
            <person name="Joshi M.C."/>
            <person name="Sharma A."/>
            <person name="Birah A."/>
            <person name="Khan S.R."/>
            <person name="Gupta G.P."/>
            <person name="Bhatnagar R."/>
            <person name="Banerjee N."/>
        </authorList>
    </citation>
    <scope>NUCLEOTIDE SEQUENCE</scope>
</reference>
<dbReference type="AlphaFoldDB" id="B1H0T6"/>
<reference evidence="1" key="3">
    <citation type="journal article" date="2008" name="J. Biol. Chem.">
        <title>An insecticidal GroEL protein with chitin binding activity from Xenorhabdus nematophila.</title>
        <authorList>
            <person name="Joshi M.C."/>
            <person name="Sharma A."/>
            <person name="Kant S."/>
            <person name="Birah A."/>
            <person name="Gupta G.P."/>
            <person name="Khan S.R."/>
            <person name="Bhatnagar R."/>
            <person name="Banerjee N."/>
        </authorList>
    </citation>
    <scope>NUCLEOTIDE SEQUENCE</scope>
</reference>
<organism evidence="1">
    <name type="scientific">Xenorhabdus nematophila</name>
    <name type="common">Achromobacter nematophilus</name>
    <dbReference type="NCBI Taxonomy" id="628"/>
    <lineage>
        <taxon>Bacteria</taxon>
        <taxon>Pseudomonadati</taxon>
        <taxon>Pseudomonadota</taxon>
        <taxon>Gammaproteobacteria</taxon>
        <taxon>Enterobacterales</taxon>
        <taxon>Morganellaceae</taxon>
        <taxon>Xenorhabdus</taxon>
    </lineage>
</organism>
<reference evidence="1" key="1">
    <citation type="submission" date="2002-11" db="EMBL/GenBank/DDBJ databases">
        <authorList>
            <person name="Banerjee-Bhatnagar N."/>
            <person name="Khan S.R."/>
            <person name="Khandelwal P."/>
        </authorList>
    </citation>
    <scope>NUCLEOTIDE SEQUENCE</scope>
</reference>